<dbReference type="GO" id="GO:0005886">
    <property type="term" value="C:plasma membrane"/>
    <property type="evidence" value="ECO:0007669"/>
    <property type="project" value="TreeGrafter"/>
</dbReference>
<feature type="compositionally biased region" description="Basic and acidic residues" evidence="3">
    <location>
        <begin position="1"/>
        <end position="10"/>
    </location>
</feature>
<accession>A0A9P8ABS2</accession>
<dbReference type="EMBL" id="JAIFTL010000014">
    <property type="protein sequence ID" value="KAG9326775.1"/>
    <property type="molecule type" value="Genomic_DNA"/>
</dbReference>
<evidence type="ECO:0000256" key="1">
    <source>
        <dbReference type="ARBA" id="ARBA00004141"/>
    </source>
</evidence>
<dbReference type="Proteomes" id="UP000717515">
    <property type="component" value="Unassembled WGS sequence"/>
</dbReference>
<dbReference type="InterPro" id="IPR002048">
    <property type="entry name" value="EF_hand_dom"/>
</dbReference>
<evidence type="ECO:0000313" key="7">
    <source>
        <dbReference type="Proteomes" id="UP000717515"/>
    </source>
</evidence>
<dbReference type="AlphaFoldDB" id="A0A9P8ABS2"/>
<dbReference type="Gene3D" id="1.10.238.10">
    <property type="entry name" value="EF-hand"/>
    <property type="match status" value="1"/>
</dbReference>
<feature type="transmembrane region" description="Helical" evidence="4">
    <location>
        <begin position="567"/>
        <end position="585"/>
    </location>
</feature>
<dbReference type="InterPro" id="IPR016688">
    <property type="entry name" value="MscS-like_plants/fungi"/>
</dbReference>
<comment type="caution">
    <text evidence="6">The sequence shown here is derived from an EMBL/GenBank/DDBJ whole genome shotgun (WGS) entry which is preliminary data.</text>
</comment>
<evidence type="ECO:0000256" key="3">
    <source>
        <dbReference type="SAM" id="MobiDB-lite"/>
    </source>
</evidence>
<feature type="domain" description="EF-hand" evidence="5">
    <location>
        <begin position="512"/>
        <end position="547"/>
    </location>
</feature>
<comment type="similarity">
    <text evidence="2">Belongs to the MscS (TC 1.A.23) family.</text>
</comment>
<name>A0A9P8ABS2_MORAP</name>
<dbReference type="PANTHER" id="PTHR31618:SF1">
    <property type="entry name" value="EF-HAND DOMAIN-CONTAINING PROTEIN"/>
    <property type="match status" value="1"/>
</dbReference>
<dbReference type="InterPro" id="IPR011992">
    <property type="entry name" value="EF-hand-dom_pair"/>
</dbReference>
<feature type="transmembrane region" description="Helical" evidence="4">
    <location>
        <begin position="248"/>
        <end position="268"/>
    </location>
</feature>
<evidence type="ECO:0000256" key="4">
    <source>
        <dbReference type="SAM" id="Phobius"/>
    </source>
</evidence>
<dbReference type="GO" id="GO:0005509">
    <property type="term" value="F:calcium ion binding"/>
    <property type="evidence" value="ECO:0007669"/>
    <property type="project" value="InterPro"/>
</dbReference>
<feature type="transmembrane region" description="Helical" evidence="4">
    <location>
        <begin position="168"/>
        <end position="185"/>
    </location>
</feature>
<feature type="transmembrane region" description="Helical" evidence="4">
    <location>
        <begin position="618"/>
        <end position="637"/>
    </location>
</feature>
<proteinExistence type="inferred from homology"/>
<dbReference type="PANTHER" id="PTHR31618">
    <property type="entry name" value="MECHANOSENSITIVE ION CHANNEL PROTEIN 5"/>
    <property type="match status" value="1"/>
</dbReference>
<dbReference type="SUPFAM" id="SSF47473">
    <property type="entry name" value="EF-hand"/>
    <property type="match status" value="1"/>
</dbReference>
<organism evidence="6 7">
    <name type="scientific">Mortierella alpina</name>
    <name type="common">Oleaginous fungus</name>
    <name type="synonym">Mortierella renispora</name>
    <dbReference type="NCBI Taxonomy" id="64518"/>
    <lineage>
        <taxon>Eukaryota</taxon>
        <taxon>Fungi</taxon>
        <taxon>Fungi incertae sedis</taxon>
        <taxon>Mucoromycota</taxon>
        <taxon>Mortierellomycotina</taxon>
        <taxon>Mortierellomycetes</taxon>
        <taxon>Mortierellales</taxon>
        <taxon>Mortierellaceae</taxon>
        <taxon>Mortierella</taxon>
    </lineage>
</organism>
<feature type="region of interest" description="Disordered" evidence="3">
    <location>
        <begin position="1"/>
        <end position="83"/>
    </location>
</feature>
<keyword evidence="4" id="KW-0472">Membrane</keyword>
<feature type="region of interest" description="Disordered" evidence="3">
    <location>
        <begin position="792"/>
        <end position="815"/>
    </location>
</feature>
<sequence>MRKDVLKSAELESPASTTVRRRRSPQTPENGQLASKQHDRRWSIASNRQLDSGTSLIPQTMHRKPSLSSVRDNVPAGIKTEPNPASFKMCIDEASPVTASKDKQQGEKSKSCVLVDEDDDFDWEVDKIHEDKDKKDTEGGNSEKGMRLQDDICCAPLSRRIHPWIIKLFKNAIILAVLLVPKFALKHLHAHHSNTVVLADEGRPYVAVVVGNHLGYYLVQFLVMALFKIIHSLGTVKIKITLETYDALVPHFARTVWFFGVIAFWGFLVHGPNCTEARAKLNITITMDEGVDMQCRRWLFWWVYRCMWGIQAMNMLYILKRYLMQVISDRFEQDNSRFVELNFQGHVLDSLQKIKAPRPAHPPHRHSGLHAPHYRWADKSSHWLRSPNVSRPASVTEERPATAALVSNEPQRRSVLQLVVQSIRRRLNTTKERAVDGTATSPAGSITEMERENELEPQEFVRMSKKRKSKLIHSLRNKPIENPYKRAKDLWTRICPQHRNHLERVDLEQHLKKKDVVERIWKLFDPNGSGTITRAMFKKAIVDMVNLRKSFTSTHKTFENAMAKLDMLFNIIVLLFVIVAFLIAFDVGVQQYAVSVSSLVVGGAFVTGTSAKNAFESMIFIFVMDSFFTIMTIHILTTEMKRGDGLKVLSPNHVLASRHIHNLSRSGDHVENVRMDIPLFSSARTIQKLKQKIQTYVETEASADFQKIDVILNATNNRFTSKACLQILFRVFHRGRWVDSEYGPRRLKAVLFLRATLNELEQEDLRDLIALRQSLGYTGPSNPAFLQEIQQEPGQRQTALNEHGDPTRNMGESQAQSELGAIYVAHEATSVAARPRSSSNAESHCDDQTQAVGEGAESRRLSAAHMLVPENIQLSTDSANYRPFPEGSQLQR</sequence>
<evidence type="ECO:0000313" key="6">
    <source>
        <dbReference type="EMBL" id="KAG9326775.1"/>
    </source>
</evidence>
<dbReference type="GO" id="GO:0008381">
    <property type="term" value="F:mechanosensitive monoatomic ion channel activity"/>
    <property type="evidence" value="ECO:0007669"/>
    <property type="project" value="TreeGrafter"/>
</dbReference>
<keyword evidence="4" id="KW-0812">Transmembrane</keyword>
<dbReference type="PROSITE" id="PS50222">
    <property type="entry name" value="EF_HAND_2"/>
    <property type="match status" value="1"/>
</dbReference>
<gene>
    <name evidence="6" type="ORF">KVV02_008665</name>
</gene>
<feature type="region of interest" description="Disordered" evidence="3">
    <location>
        <begin position="830"/>
        <end position="858"/>
    </location>
</feature>
<comment type="subcellular location">
    <subcellularLocation>
        <location evidence="1">Membrane</location>
        <topology evidence="1">Multi-pass membrane protein</topology>
    </subcellularLocation>
</comment>
<feature type="transmembrane region" description="Helical" evidence="4">
    <location>
        <begin position="299"/>
        <end position="319"/>
    </location>
</feature>
<evidence type="ECO:0000259" key="5">
    <source>
        <dbReference type="PROSITE" id="PS50222"/>
    </source>
</evidence>
<protein>
    <recommendedName>
        <fullName evidence="5">EF-hand domain-containing protein</fullName>
    </recommendedName>
</protein>
<feature type="transmembrane region" description="Helical" evidence="4">
    <location>
        <begin position="205"/>
        <end position="227"/>
    </location>
</feature>
<dbReference type="GO" id="GO:0006820">
    <property type="term" value="P:monoatomic anion transport"/>
    <property type="evidence" value="ECO:0007669"/>
    <property type="project" value="TreeGrafter"/>
</dbReference>
<feature type="compositionally biased region" description="Polar residues" evidence="3">
    <location>
        <begin position="25"/>
        <end position="35"/>
    </location>
</feature>
<feature type="compositionally biased region" description="Polar residues" evidence="3">
    <location>
        <begin position="44"/>
        <end position="58"/>
    </location>
</feature>
<reference evidence="6" key="1">
    <citation type="submission" date="2021-07" db="EMBL/GenBank/DDBJ databases">
        <title>Draft genome of Mortierella alpina, strain LL118, isolated from an aspen leaf litter sample.</title>
        <authorList>
            <person name="Yang S."/>
            <person name="Vinatzer B.A."/>
        </authorList>
    </citation>
    <scope>NUCLEOTIDE SEQUENCE</scope>
    <source>
        <strain evidence="6">LL118</strain>
    </source>
</reference>
<evidence type="ECO:0000256" key="2">
    <source>
        <dbReference type="ARBA" id="ARBA00008017"/>
    </source>
</evidence>
<feature type="transmembrane region" description="Helical" evidence="4">
    <location>
        <begin position="591"/>
        <end position="611"/>
    </location>
</feature>
<keyword evidence="4" id="KW-1133">Transmembrane helix</keyword>